<dbReference type="GO" id="GO:0004081">
    <property type="term" value="F:bis(5'-nucleosyl)-tetraphosphatase (asymmetrical) activity"/>
    <property type="evidence" value="ECO:0007669"/>
    <property type="project" value="UniProtKB-EC"/>
</dbReference>
<dbReference type="AlphaFoldDB" id="A0A5S9RD41"/>
<dbReference type="EC" id="3.6.1.17" evidence="3"/>
<dbReference type="PANTHER" id="PTHR42850">
    <property type="entry name" value="METALLOPHOSPHOESTERASE"/>
    <property type="match status" value="1"/>
</dbReference>
<dbReference type="InterPro" id="IPR004843">
    <property type="entry name" value="Calcineurin-like_PHP"/>
</dbReference>
<feature type="compositionally biased region" description="Low complexity" evidence="1">
    <location>
        <begin position="478"/>
        <end position="494"/>
    </location>
</feature>
<dbReference type="GO" id="GO:0016791">
    <property type="term" value="F:phosphatase activity"/>
    <property type="evidence" value="ECO:0007669"/>
    <property type="project" value="TreeGrafter"/>
</dbReference>
<dbReference type="PANTHER" id="PTHR42850:SF7">
    <property type="entry name" value="BIS(5'-NUCLEOSYL)-TETRAPHOSPHATASE PRPE [ASYMMETRICAL]"/>
    <property type="match status" value="1"/>
</dbReference>
<keyword evidence="3" id="KW-0378">Hydrolase</keyword>
<accession>A0A5S9RD41</accession>
<sequence>MATIIQYWDYDPETPTTCPPCGWTGPTRGLYEQYAEFFDITCPTCSTMLLIVMFPTLTETEAAAAAGNRLAQQELPGIEAQDRAQRERARHVNDTVLRPTSVLPDLDGEQLVIDWDFEEHGDELWTVLRHNDIEIWREFAFWEGIDRFPEVVKILQARYGARLVELRPTPASTLWLWGDKLSAPDKVDAINASLQQAAEMSTSRSHSVTCDVPQCDDRSMQGYDIIGDIHGCAPKLETLLADLGYQPDPSTGAYRHPHRTVIFVGDLIDRGDEQLRVLQIAKAMVDAGTAQVVMGNHEFNAIAYATENPAGSGNYLRPRTAKNTNQHRAFLEQLTDAQRAHNVDWFTTLPLWLDLDGLRVVHACWHPESIDIVQNELGGNRFTSQDQLIRATTDGEPLYHAIEVLLKGPEISLAAHGQPAYRDKDGHVRKRARIRWWNDTASSLREIALLEGNFTTEDGAPYHPRCRIPPPRRSCGPTSTTGRSRSSSATTGAAVNPAIWSTGQHALRAWTSAPSSRAH</sequence>
<dbReference type="InterPro" id="IPR029052">
    <property type="entry name" value="Metallo-depent_PP-like"/>
</dbReference>
<dbReference type="GO" id="GO:0005737">
    <property type="term" value="C:cytoplasm"/>
    <property type="evidence" value="ECO:0007669"/>
    <property type="project" value="TreeGrafter"/>
</dbReference>
<evidence type="ECO:0000313" key="4">
    <source>
        <dbReference type="Proteomes" id="UP000430146"/>
    </source>
</evidence>
<dbReference type="Proteomes" id="UP000430146">
    <property type="component" value="Unassembled WGS sequence"/>
</dbReference>
<evidence type="ECO:0000313" key="3">
    <source>
        <dbReference type="EMBL" id="CAA0138253.1"/>
    </source>
</evidence>
<feature type="domain" description="Calcineurin-like phosphoesterase" evidence="2">
    <location>
        <begin position="225"/>
        <end position="367"/>
    </location>
</feature>
<feature type="region of interest" description="Disordered" evidence="1">
    <location>
        <begin position="461"/>
        <end position="498"/>
    </location>
</feature>
<protein>
    <submittedName>
        <fullName evidence="3">Bis(5'-nucleosyl)-tetraphosphatase PrpE [asymmetrical]</fullName>
        <ecNumber evidence="3">3.6.1.17</ecNumber>
    </submittedName>
</protein>
<gene>
    <name evidence="3" type="primary">prpE</name>
    <name evidence="3" type="ORF">AELLOGFF_02412</name>
</gene>
<dbReference type="InterPro" id="IPR050126">
    <property type="entry name" value="Ap4A_hydrolase"/>
</dbReference>
<dbReference type="SUPFAM" id="SSF56300">
    <property type="entry name" value="Metallo-dependent phosphatases"/>
    <property type="match status" value="1"/>
</dbReference>
<keyword evidence="4" id="KW-1185">Reference proteome</keyword>
<dbReference type="Gene3D" id="3.60.21.10">
    <property type="match status" value="1"/>
</dbReference>
<proteinExistence type="predicted"/>
<name>A0A5S9RD41_MYCVN</name>
<dbReference type="Pfam" id="PF00149">
    <property type="entry name" value="Metallophos"/>
    <property type="match status" value="1"/>
</dbReference>
<dbReference type="RefSeq" id="WP_425295029.1">
    <property type="nucleotide sequence ID" value="NZ_CACSIP010000076.1"/>
</dbReference>
<reference evidence="3 4" key="1">
    <citation type="submission" date="2019-11" db="EMBL/GenBank/DDBJ databases">
        <authorList>
            <person name="Holert J."/>
        </authorList>
    </citation>
    <scope>NUCLEOTIDE SEQUENCE [LARGE SCALE GENOMIC DNA]</scope>
    <source>
        <strain evidence="3">BC8_1</strain>
    </source>
</reference>
<evidence type="ECO:0000256" key="1">
    <source>
        <dbReference type="SAM" id="MobiDB-lite"/>
    </source>
</evidence>
<organism evidence="3 4">
    <name type="scientific">Mycolicibacterium vanbaalenii</name>
    <name type="common">Mycobacterium vanbaalenii</name>
    <dbReference type="NCBI Taxonomy" id="110539"/>
    <lineage>
        <taxon>Bacteria</taxon>
        <taxon>Bacillati</taxon>
        <taxon>Actinomycetota</taxon>
        <taxon>Actinomycetes</taxon>
        <taxon>Mycobacteriales</taxon>
        <taxon>Mycobacteriaceae</taxon>
        <taxon>Mycolicibacterium</taxon>
    </lineage>
</organism>
<evidence type="ECO:0000259" key="2">
    <source>
        <dbReference type="Pfam" id="PF00149"/>
    </source>
</evidence>
<dbReference type="EMBL" id="CACSIP010000076">
    <property type="protein sequence ID" value="CAA0138253.1"/>
    <property type="molecule type" value="Genomic_DNA"/>
</dbReference>